<dbReference type="SMART" id="SM01245">
    <property type="entry name" value="Jag_N"/>
    <property type="match status" value="1"/>
</dbReference>
<reference evidence="5" key="1">
    <citation type="submission" date="2016-10" db="EMBL/GenBank/DDBJ databases">
        <authorList>
            <person name="Varghese N."/>
            <person name="Submissions S."/>
        </authorList>
    </citation>
    <scope>NUCLEOTIDE SEQUENCE [LARGE SCALE GENOMIC DNA]</scope>
    <source>
        <strain evidence="5">XBD1002</strain>
    </source>
</reference>
<dbReference type="OrthoDB" id="9816426at2"/>
<dbReference type="InterPro" id="IPR046866">
    <property type="entry name" value="FapA_N"/>
</dbReference>
<feature type="coiled-coil region" evidence="1">
    <location>
        <begin position="518"/>
        <end position="594"/>
    </location>
</feature>
<feature type="domain" description="RNA-binding protein KhpB N-terminal" evidence="3">
    <location>
        <begin position="25"/>
        <end position="76"/>
    </location>
</feature>
<dbReference type="AlphaFoldDB" id="A0A1I3IV71"/>
<dbReference type="Proteomes" id="UP000182737">
    <property type="component" value="Unassembled WGS sequence"/>
</dbReference>
<organism evidence="4 5">
    <name type="scientific">Treponema bryantii</name>
    <dbReference type="NCBI Taxonomy" id="163"/>
    <lineage>
        <taxon>Bacteria</taxon>
        <taxon>Pseudomonadati</taxon>
        <taxon>Spirochaetota</taxon>
        <taxon>Spirochaetia</taxon>
        <taxon>Spirochaetales</taxon>
        <taxon>Treponemataceae</taxon>
        <taxon>Treponema</taxon>
    </lineage>
</organism>
<sequence length="655" mass="72709">MVTLDKIREDMNTLLQVDKNLHFVEVNADTVDEALADAVVQLDTKLSNLHYEVVEKGSDGILGLGKKPWKIMVYQDPKTVKKAARLASEGLFDNEEEGEEAQITNRDGLYYIRHFKSDIMLKVLLPIGEGLPIELKDVLDEIKRPDTINFDEELVKKCVKTGTDNDYLVVGSFKHVPAGDVVIGVEVSKDEMKGSIVVSPPSMSGSEASFDMIKRAILQQGVVEACIEEDKIREFVDNPVYNNPYEVAAAIEPVDGHDAYISYNFETDPNKLKAQVDEEGKVDYKKLNNIQNVIADQPLAQKIPAERGKGGKTLFGRYLEAKNGKDIQIQLGANVKLDRDGVTIKAEIDGEVMLVNGKVTVEPVKYLDAVNVKTGDVKFVGTVVIKGNVQEGYKVEATNIEVGGIVDKSRLEATGNIIVRQGVFGKGEGYIKAGKSLWAKFINDTTVEVEENVIVNDSIVNSSVTAMKNIVLRGKKAQIIGGHLMATEEICARKVGSPGGGTETILEVGVDPRAKKRLEELQNMQAKATKEYENCDLDIQTLEQQKKLRKKLPQEKEEKLKTLKERCDQISEELEKMTDEINKIQEHLRDLKAIGKVKVEGDVYAGVKIYIRDVLDEVKIDTKAVTFYYDKAFSKRGPYEPPALTEDQPDGYSAD</sequence>
<dbReference type="InterPro" id="IPR046865">
    <property type="entry name" value="FapA_b_solenoid"/>
</dbReference>
<keyword evidence="5" id="KW-1185">Reference proteome</keyword>
<name>A0A1I3IV71_9SPIR</name>
<gene>
    <name evidence="4" type="ORF">SAMN04487775_102152</name>
</gene>
<dbReference type="Pfam" id="PF20250">
    <property type="entry name" value="FapA_N"/>
    <property type="match status" value="1"/>
</dbReference>
<dbReference type="PANTHER" id="PTHR38032">
    <property type="entry name" value="POLYMERASE-RELATED"/>
    <property type="match status" value="1"/>
</dbReference>
<feature type="region of interest" description="Disordered" evidence="2">
    <location>
        <begin position="635"/>
        <end position="655"/>
    </location>
</feature>
<evidence type="ECO:0000256" key="2">
    <source>
        <dbReference type="SAM" id="MobiDB-lite"/>
    </source>
</evidence>
<dbReference type="InterPro" id="IPR032782">
    <property type="entry name" value="KhpB_N"/>
</dbReference>
<dbReference type="InterPro" id="IPR005646">
    <property type="entry name" value="FapA"/>
</dbReference>
<dbReference type="PANTHER" id="PTHR38032:SF1">
    <property type="entry name" value="RNA-BINDING PROTEIN KHPB N-TERMINAL DOMAIN-CONTAINING PROTEIN"/>
    <property type="match status" value="1"/>
</dbReference>
<dbReference type="Gene3D" id="3.30.30.80">
    <property type="entry name" value="probable RNA-binding protein from clostridium symbiosum atcc 14940"/>
    <property type="match status" value="1"/>
</dbReference>
<dbReference type="Pfam" id="PF14804">
    <property type="entry name" value="Jag_N"/>
    <property type="match status" value="1"/>
</dbReference>
<evidence type="ECO:0000256" key="1">
    <source>
        <dbReference type="SAM" id="Coils"/>
    </source>
</evidence>
<evidence type="ECO:0000313" key="5">
    <source>
        <dbReference type="Proteomes" id="UP000182737"/>
    </source>
</evidence>
<accession>A0A1I3IV71</accession>
<protein>
    <recommendedName>
        <fullName evidence="3">RNA-binding protein KhpB N-terminal domain-containing protein</fullName>
    </recommendedName>
</protein>
<keyword evidence="1" id="KW-0175">Coiled coil</keyword>
<dbReference type="Pfam" id="PF03961">
    <property type="entry name" value="FapA"/>
    <property type="match status" value="1"/>
</dbReference>
<evidence type="ECO:0000259" key="3">
    <source>
        <dbReference type="SMART" id="SM01245"/>
    </source>
</evidence>
<dbReference type="EMBL" id="FORI01000002">
    <property type="protein sequence ID" value="SFI51770.1"/>
    <property type="molecule type" value="Genomic_DNA"/>
</dbReference>
<dbReference type="RefSeq" id="WP_074930551.1">
    <property type="nucleotide sequence ID" value="NZ_FORI01000002.1"/>
</dbReference>
<evidence type="ECO:0000313" key="4">
    <source>
        <dbReference type="EMBL" id="SFI51770.1"/>
    </source>
</evidence>
<proteinExistence type="predicted"/>
<dbReference type="InterPro" id="IPR038247">
    <property type="entry name" value="Jag_N_dom_sf"/>
</dbReference>